<dbReference type="InterPro" id="IPR003593">
    <property type="entry name" value="AAA+_ATPase"/>
</dbReference>
<dbReference type="Gene3D" id="3.40.50.300">
    <property type="entry name" value="P-loop containing nucleotide triphosphate hydrolases"/>
    <property type="match status" value="1"/>
</dbReference>
<dbReference type="SMART" id="SM00382">
    <property type="entry name" value="AAA"/>
    <property type="match status" value="1"/>
</dbReference>
<dbReference type="SUPFAM" id="SSF52540">
    <property type="entry name" value="P-loop containing nucleoside triphosphate hydrolases"/>
    <property type="match status" value="1"/>
</dbReference>
<sequence length="699" mass="76418">MNAEPQKSERRWAELEKALAHVETWLAPEVERVARGFEGGQAGAFHGLVMGPDEARRALSDERRSRIPVDRAAAAKDLPEQTRLATLCGADAFDACVLLLALAPEVSSRFGRIYAFLQDDLARTRPTFDLVLNLIARDPAERLALRRRFAPDAPLIAERMIQTWGEPGGHWLTTQITLDAQILRLLTGDSGIDERLAGFVRLAPGTARAGTDDDSAAAAGASAALVRARRVWFDGPDPFAKRRAAAEAARLAGMPLIEIDETAIPADRPPAQIAALLVREAALRDAALFLDGLEDEDSREPCPFCTAFLAEAERKGAIAFLAGKQAWLRDGWAARGLARVAVPRPDASARQAIWTTSLAAHDLGLTADQIHVLARRYRLTGRQIETAAAVAAAAEPDARPDAASPNAAYRRVVAATRAQTGQRIGALAARRPPRARWEDLILPEDALRQLRELCRRVELRDSVLSRWGERHRAGSARGVHALFAGSSGTGKTMAAEIVAGELGLDLFRISLPNTVSKYIGETEKNLDRIFDAAEDSNAILFFDEADAILGKRSEVRDSHDRYANLEISYLLQRMEEFDGVSILASNLRANIDDAFTRRLAFVIHFPFPDAAHRRRIWEGAWPDPDRRPRDVDLDRLASQFKLSGGSISNIAVAASFLAAEREQDVATGDVVTALRREFQKLGKPAAEQELRDSLTAGVA</sequence>
<dbReference type="AlphaFoldDB" id="A0A2R4WML9"/>
<dbReference type="CDD" id="cd19481">
    <property type="entry name" value="RecA-like_protease"/>
    <property type="match status" value="1"/>
</dbReference>
<protein>
    <submittedName>
        <fullName evidence="5">ATP-binding protein</fullName>
    </submittedName>
</protein>
<evidence type="ECO:0000256" key="2">
    <source>
        <dbReference type="ARBA" id="ARBA00022741"/>
    </source>
</evidence>
<dbReference type="InterPro" id="IPR003959">
    <property type="entry name" value="ATPase_AAA_core"/>
</dbReference>
<evidence type="ECO:0000259" key="4">
    <source>
        <dbReference type="SMART" id="SM00382"/>
    </source>
</evidence>
<dbReference type="InterPro" id="IPR054472">
    <property type="entry name" value="WHD"/>
</dbReference>
<dbReference type="PANTHER" id="PTHR23073">
    <property type="entry name" value="26S PROTEASOME REGULATORY SUBUNIT"/>
    <property type="match status" value="1"/>
</dbReference>
<dbReference type="GO" id="GO:0016887">
    <property type="term" value="F:ATP hydrolysis activity"/>
    <property type="evidence" value="ECO:0007669"/>
    <property type="project" value="InterPro"/>
</dbReference>
<organism evidence="5 6">
    <name type="scientific">Methylobacterium currus</name>
    <dbReference type="NCBI Taxonomy" id="2051553"/>
    <lineage>
        <taxon>Bacteria</taxon>
        <taxon>Pseudomonadati</taxon>
        <taxon>Pseudomonadota</taxon>
        <taxon>Alphaproteobacteria</taxon>
        <taxon>Hyphomicrobiales</taxon>
        <taxon>Methylobacteriaceae</taxon>
        <taxon>Methylobacterium</taxon>
    </lineage>
</organism>
<dbReference type="RefSeq" id="WP_099954569.1">
    <property type="nucleotide sequence ID" value="NZ_CP028843.1"/>
</dbReference>
<reference evidence="5 6" key="1">
    <citation type="submission" date="2018-04" db="EMBL/GenBank/DDBJ databases">
        <title>Methylobacterium sp. PR1016A genome.</title>
        <authorList>
            <person name="Park W."/>
        </authorList>
    </citation>
    <scope>NUCLEOTIDE SEQUENCE [LARGE SCALE GENOMIC DNA]</scope>
    <source>
        <strain evidence="5 6">PR1016A</strain>
    </source>
</reference>
<evidence type="ECO:0000313" key="5">
    <source>
        <dbReference type="EMBL" id="AWB22769.1"/>
    </source>
</evidence>
<evidence type="ECO:0000313" key="6">
    <source>
        <dbReference type="Proteomes" id="UP000244755"/>
    </source>
</evidence>
<keyword evidence="6" id="KW-1185">Reference proteome</keyword>
<gene>
    <name evidence="5" type="ORF">DA075_19190</name>
</gene>
<keyword evidence="3 5" id="KW-0067">ATP-binding</keyword>
<dbReference type="Proteomes" id="UP000244755">
    <property type="component" value="Chromosome 1"/>
</dbReference>
<dbReference type="EMBL" id="CP028843">
    <property type="protein sequence ID" value="AWB22769.1"/>
    <property type="molecule type" value="Genomic_DNA"/>
</dbReference>
<dbReference type="KEGG" id="mee:DA075_19190"/>
<keyword evidence="2" id="KW-0547">Nucleotide-binding</keyword>
<accession>A0A2R4WML9</accession>
<proteinExistence type="inferred from homology"/>
<feature type="domain" description="AAA+ ATPase" evidence="4">
    <location>
        <begin position="477"/>
        <end position="609"/>
    </location>
</feature>
<dbReference type="GO" id="GO:0005524">
    <property type="term" value="F:ATP binding"/>
    <property type="evidence" value="ECO:0007669"/>
    <property type="project" value="UniProtKB-KW"/>
</dbReference>
<dbReference type="InterPro" id="IPR027417">
    <property type="entry name" value="P-loop_NTPase"/>
</dbReference>
<comment type="similarity">
    <text evidence="1">Belongs to the AAA ATPase family.</text>
</comment>
<evidence type="ECO:0000256" key="1">
    <source>
        <dbReference type="ARBA" id="ARBA00006914"/>
    </source>
</evidence>
<dbReference type="InterPro" id="IPR050221">
    <property type="entry name" value="26S_Proteasome_ATPase"/>
</dbReference>
<dbReference type="Pfam" id="PF00004">
    <property type="entry name" value="AAA"/>
    <property type="match status" value="1"/>
</dbReference>
<name>A0A2R4WML9_9HYPH</name>
<evidence type="ECO:0000256" key="3">
    <source>
        <dbReference type="ARBA" id="ARBA00022840"/>
    </source>
</evidence>
<dbReference type="OrthoDB" id="7438987at2"/>
<dbReference type="Pfam" id="PF22977">
    <property type="entry name" value="WHD"/>
    <property type="match status" value="1"/>
</dbReference>